<dbReference type="Gene3D" id="3.30.70.270">
    <property type="match status" value="1"/>
</dbReference>
<dbReference type="Pfam" id="PF00990">
    <property type="entry name" value="GGDEF"/>
    <property type="match status" value="1"/>
</dbReference>
<dbReference type="CDD" id="cd01948">
    <property type="entry name" value="EAL"/>
    <property type="match status" value="1"/>
</dbReference>
<dbReference type="Pfam" id="PF00563">
    <property type="entry name" value="EAL"/>
    <property type="match status" value="1"/>
</dbReference>
<dbReference type="EMBL" id="JBFYGN010000010">
    <property type="protein sequence ID" value="MEX8193410.1"/>
    <property type="molecule type" value="Genomic_DNA"/>
</dbReference>
<dbReference type="CDD" id="cd01949">
    <property type="entry name" value="GGDEF"/>
    <property type="match status" value="1"/>
</dbReference>
<keyword evidence="5" id="KW-1185">Reference proteome</keyword>
<feature type="domain" description="GGDEF" evidence="3">
    <location>
        <begin position="170"/>
        <end position="302"/>
    </location>
</feature>
<dbReference type="InterPro" id="IPR000160">
    <property type="entry name" value="GGDEF_dom"/>
</dbReference>
<dbReference type="SMART" id="SM00091">
    <property type="entry name" value="PAS"/>
    <property type="match status" value="1"/>
</dbReference>
<evidence type="ECO:0000313" key="5">
    <source>
        <dbReference type="Proteomes" id="UP001561046"/>
    </source>
</evidence>
<dbReference type="Proteomes" id="UP001561046">
    <property type="component" value="Unassembled WGS sequence"/>
</dbReference>
<dbReference type="InterPro" id="IPR043128">
    <property type="entry name" value="Rev_trsase/Diguanyl_cyclase"/>
</dbReference>
<evidence type="ECO:0000259" key="2">
    <source>
        <dbReference type="PROSITE" id="PS50883"/>
    </source>
</evidence>
<dbReference type="InterPro" id="IPR013767">
    <property type="entry name" value="PAS_fold"/>
</dbReference>
<dbReference type="PANTHER" id="PTHR44757">
    <property type="entry name" value="DIGUANYLATE CYCLASE DGCP"/>
    <property type="match status" value="1"/>
</dbReference>
<dbReference type="Gene3D" id="3.30.450.20">
    <property type="entry name" value="PAS domain"/>
    <property type="match status" value="1"/>
</dbReference>
<proteinExistence type="predicted"/>
<dbReference type="InterPro" id="IPR035965">
    <property type="entry name" value="PAS-like_dom_sf"/>
</dbReference>
<sequence>MAECPASCDALEDGLKRAALDAAPDGILLVDRGGTILMVNAALEAMSGYSARELIGRTVNMLLPQAERQAHVQQMGNYFDAPCRRPMGLGRKLRLARKNGEVLPVDIAVGHSPTRGGAAVAFVRDMSEVRQLEARMHYQATHDTLTGLFNRWQFGQRLEQAIVAAERSGEVFALLLLDLDDFKAINDGYGHAAGDQVLIEVAGRLRSVLGEAGTLGRMGGDEFTVLLPSVSLPLLTQTIDALLRVLCRPCRINHFELSFGASMGVAMFPEDARDAATLMRYADMAMYQAKQRGRGHYALYARHMGQAMAEKVLLHERLKLALENDGLMLHYQPQVDVATGQLQAVEALLRWHDDELGAVSPDRFVPVAESTGLILALGAWVIDAACRQIAAWAHAGTPLRVAVNLSAQQLRQSDLAQRLEHSLRTHGAPPHLLELEVTESAAMTDPEQARQILFSLQALGVCVVLDDFGTGYSSLAHLRLLPVSSIKIDRAFIGPMLHSEADAKIVQAVIALAKTLGLKVVAEGVERPGQLRCLHRWGCDAYQGWLYSKALPAPEIARLRHAAPGSITVPC</sequence>
<dbReference type="InterPro" id="IPR000014">
    <property type="entry name" value="PAS"/>
</dbReference>
<protein>
    <submittedName>
        <fullName evidence="4">Bifunctional diguanylate cyclase/phosphodiesterase</fullName>
    </submittedName>
</protein>
<dbReference type="PROSITE" id="PS50883">
    <property type="entry name" value="EAL"/>
    <property type="match status" value="1"/>
</dbReference>
<accession>A0ABV3ZVJ9</accession>
<reference evidence="4 5" key="1">
    <citation type="journal article" date="2013" name="Int. J. Syst. Evol. Microbiol.">
        <title>Comamonas guangdongensis sp. nov., isolated from subterranean forest sediment, and emended description of the genus Comamonas.</title>
        <authorList>
            <person name="Zhang J."/>
            <person name="Wang Y."/>
            <person name="Zhou S."/>
            <person name="Wu C."/>
            <person name="He J."/>
            <person name="Li F."/>
        </authorList>
    </citation>
    <scope>NUCLEOTIDE SEQUENCE [LARGE SCALE GENOMIC DNA]</scope>
    <source>
        <strain evidence="4 5">CCTCC AB2011133</strain>
    </source>
</reference>
<dbReference type="SMART" id="SM00052">
    <property type="entry name" value="EAL"/>
    <property type="match status" value="1"/>
</dbReference>
<gene>
    <name evidence="4" type="ORF">AB6724_11230</name>
</gene>
<organism evidence="4 5">
    <name type="scientific">Comamonas guangdongensis</name>
    <dbReference type="NCBI Taxonomy" id="510515"/>
    <lineage>
        <taxon>Bacteria</taxon>
        <taxon>Pseudomonadati</taxon>
        <taxon>Pseudomonadota</taxon>
        <taxon>Betaproteobacteria</taxon>
        <taxon>Burkholderiales</taxon>
        <taxon>Comamonadaceae</taxon>
        <taxon>Comamonas</taxon>
    </lineage>
</organism>
<name>A0ABV3ZVJ9_9BURK</name>
<dbReference type="SUPFAM" id="SSF55785">
    <property type="entry name" value="PYP-like sensor domain (PAS domain)"/>
    <property type="match status" value="1"/>
</dbReference>
<dbReference type="NCBIfam" id="TIGR00254">
    <property type="entry name" value="GGDEF"/>
    <property type="match status" value="1"/>
</dbReference>
<dbReference type="CDD" id="cd00130">
    <property type="entry name" value="PAS"/>
    <property type="match status" value="1"/>
</dbReference>
<dbReference type="InterPro" id="IPR029787">
    <property type="entry name" value="Nucleotide_cyclase"/>
</dbReference>
<evidence type="ECO:0000259" key="1">
    <source>
        <dbReference type="PROSITE" id="PS50112"/>
    </source>
</evidence>
<dbReference type="InterPro" id="IPR052155">
    <property type="entry name" value="Biofilm_reg_signaling"/>
</dbReference>
<dbReference type="NCBIfam" id="TIGR00229">
    <property type="entry name" value="sensory_box"/>
    <property type="match status" value="1"/>
</dbReference>
<feature type="domain" description="PAS" evidence="1">
    <location>
        <begin position="12"/>
        <end position="65"/>
    </location>
</feature>
<dbReference type="SMART" id="SM00267">
    <property type="entry name" value="GGDEF"/>
    <property type="match status" value="1"/>
</dbReference>
<evidence type="ECO:0000313" key="4">
    <source>
        <dbReference type="EMBL" id="MEX8193410.1"/>
    </source>
</evidence>
<dbReference type="InterPro" id="IPR001633">
    <property type="entry name" value="EAL_dom"/>
</dbReference>
<dbReference type="Pfam" id="PF00989">
    <property type="entry name" value="PAS"/>
    <property type="match status" value="1"/>
</dbReference>
<comment type="caution">
    <text evidence="4">The sequence shown here is derived from an EMBL/GenBank/DDBJ whole genome shotgun (WGS) entry which is preliminary data.</text>
</comment>
<dbReference type="PANTHER" id="PTHR44757:SF2">
    <property type="entry name" value="BIOFILM ARCHITECTURE MAINTENANCE PROTEIN MBAA"/>
    <property type="match status" value="1"/>
</dbReference>
<feature type="domain" description="EAL" evidence="2">
    <location>
        <begin position="311"/>
        <end position="564"/>
    </location>
</feature>
<dbReference type="SUPFAM" id="SSF55073">
    <property type="entry name" value="Nucleotide cyclase"/>
    <property type="match status" value="1"/>
</dbReference>
<dbReference type="Gene3D" id="3.20.20.450">
    <property type="entry name" value="EAL domain"/>
    <property type="match status" value="1"/>
</dbReference>
<dbReference type="RefSeq" id="WP_369338603.1">
    <property type="nucleotide sequence ID" value="NZ_JBFYGN010000010.1"/>
</dbReference>
<evidence type="ECO:0000259" key="3">
    <source>
        <dbReference type="PROSITE" id="PS50887"/>
    </source>
</evidence>
<dbReference type="PROSITE" id="PS50112">
    <property type="entry name" value="PAS"/>
    <property type="match status" value="1"/>
</dbReference>
<dbReference type="SUPFAM" id="SSF141868">
    <property type="entry name" value="EAL domain-like"/>
    <property type="match status" value="1"/>
</dbReference>
<dbReference type="InterPro" id="IPR035919">
    <property type="entry name" value="EAL_sf"/>
</dbReference>
<dbReference type="PROSITE" id="PS50887">
    <property type="entry name" value="GGDEF"/>
    <property type="match status" value="1"/>
</dbReference>